<evidence type="ECO:0000313" key="6">
    <source>
        <dbReference type="Proteomes" id="UP001595444"/>
    </source>
</evidence>
<feature type="signal peptide" evidence="2">
    <location>
        <begin position="1"/>
        <end position="21"/>
    </location>
</feature>
<dbReference type="PANTHER" id="PTHR33619:SF3">
    <property type="entry name" value="POLYSACCHARIDE EXPORT PROTEIN GFCE-RELATED"/>
    <property type="match status" value="1"/>
</dbReference>
<dbReference type="PANTHER" id="PTHR33619">
    <property type="entry name" value="POLYSACCHARIDE EXPORT PROTEIN GFCE-RELATED"/>
    <property type="match status" value="1"/>
</dbReference>
<gene>
    <name evidence="5" type="ORF">ACFOKA_10000</name>
</gene>
<comment type="caution">
    <text evidence="5">The sequence shown here is derived from an EMBL/GenBank/DDBJ whole genome shotgun (WGS) entry which is preliminary data.</text>
</comment>
<sequence>MIKCFFITILAAIGISVAVFAQSIDSLEYQLGAGDQIRVTVYGEEDLSGEFEIDGSGKISLPLIGNVIVGGKNVTNAEAMIADLLSPEYLINPRVNLEVLNYRPFYILGEVDKPGSYPYVNDMTVLNAVALASGFTYRANKKKIEITRKVDGSEQKITVDITAKVLPGDIIRVDERFF</sequence>
<dbReference type="RefSeq" id="WP_194214086.1">
    <property type="nucleotide sequence ID" value="NZ_CP061205.1"/>
</dbReference>
<dbReference type="Pfam" id="PF02563">
    <property type="entry name" value="Poly_export"/>
    <property type="match status" value="1"/>
</dbReference>
<dbReference type="EMBL" id="JBHRSL010000010">
    <property type="protein sequence ID" value="MFC3052236.1"/>
    <property type="molecule type" value="Genomic_DNA"/>
</dbReference>
<evidence type="ECO:0000313" key="5">
    <source>
        <dbReference type="EMBL" id="MFC3052236.1"/>
    </source>
</evidence>
<evidence type="ECO:0000259" key="3">
    <source>
        <dbReference type="Pfam" id="PF02563"/>
    </source>
</evidence>
<dbReference type="InterPro" id="IPR019554">
    <property type="entry name" value="Soluble_ligand-bd"/>
</dbReference>
<organism evidence="5 6">
    <name type="scientific">Kordiimonas pumila</name>
    <dbReference type="NCBI Taxonomy" id="2161677"/>
    <lineage>
        <taxon>Bacteria</taxon>
        <taxon>Pseudomonadati</taxon>
        <taxon>Pseudomonadota</taxon>
        <taxon>Alphaproteobacteria</taxon>
        <taxon>Kordiimonadales</taxon>
        <taxon>Kordiimonadaceae</taxon>
        <taxon>Kordiimonas</taxon>
    </lineage>
</organism>
<feature type="domain" description="Polysaccharide export protein N-terminal" evidence="3">
    <location>
        <begin position="28"/>
        <end position="99"/>
    </location>
</feature>
<dbReference type="Gene3D" id="3.30.1950.10">
    <property type="entry name" value="wza like domain"/>
    <property type="match status" value="1"/>
</dbReference>
<keyword evidence="6" id="KW-1185">Reference proteome</keyword>
<evidence type="ECO:0000259" key="4">
    <source>
        <dbReference type="Pfam" id="PF10531"/>
    </source>
</evidence>
<protein>
    <submittedName>
        <fullName evidence="5">Polysaccharide biosynthesis/export family protein</fullName>
    </submittedName>
</protein>
<feature type="chain" id="PRO_5046633999" evidence="2">
    <location>
        <begin position="22"/>
        <end position="178"/>
    </location>
</feature>
<dbReference type="InterPro" id="IPR049712">
    <property type="entry name" value="Poly_export"/>
</dbReference>
<keyword evidence="1 2" id="KW-0732">Signal</keyword>
<feature type="domain" description="Soluble ligand binding" evidence="4">
    <location>
        <begin position="105"/>
        <end position="157"/>
    </location>
</feature>
<proteinExistence type="predicted"/>
<dbReference type="Proteomes" id="UP001595444">
    <property type="component" value="Unassembled WGS sequence"/>
</dbReference>
<evidence type="ECO:0000256" key="2">
    <source>
        <dbReference type="SAM" id="SignalP"/>
    </source>
</evidence>
<dbReference type="Gene3D" id="3.10.560.10">
    <property type="entry name" value="Outer membrane lipoprotein wza domain like"/>
    <property type="match status" value="1"/>
</dbReference>
<reference evidence="6" key="1">
    <citation type="journal article" date="2019" name="Int. J. Syst. Evol. Microbiol.">
        <title>The Global Catalogue of Microorganisms (GCM) 10K type strain sequencing project: providing services to taxonomists for standard genome sequencing and annotation.</title>
        <authorList>
            <consortium name="The Broad Institute Genomics Platform"/>
            <consortium name="The Broad Institute Genome Sequencing Center for Infectious Disease"/>
            <person name="Wu L."/>
            <person name="Ma J."/>
        </authorList>
    </citation>
    <scope>NUCLEOTIDE SEQUENCE [LARGE SCALE GENOMIC DNA]</scope>
    <source>
        <strain evidence="6">KCTC 62164</strain>
    </source>
</reference>
<dbReference type="InterPro" id="IPR003715">
    <property type="entry name" value="Poly_export_N"/>
</dbReference>
<accession>A0ABV7D577</accession>
<dbReference type="Pfam" id="PF10531">
    <property type="entry name" value="SLBB"/>
    <property type="match status" value="1"/>
</dbReference>
<evidence type="ECO:0000256" key="1">
    <source>
        <dbReference type="ARBA" id="ARBA00022729"/>
    </source>
</evidence>
<name>A0ABV7D577_9PROT</name>